<proteinExistence type="predicted"/>
<dbReference type="PANTHER" id="PTHR33747:SF1">
    <property type="entry name" value="ADENYLATE CYCLASE-ASSOCIATED CAP C-TERMINAL DOMAIN-CONTAINING PROTEIN"/>
    <property type="match status" value="1"/>
</dbReference>
<sequence length="405" mass="46889">MSNQTKSNKKLQDGLPNMLEALTKMKADLDAREEKHTWRDIQVPISLYDALSRLTKDELTDIRKKLDIQKASSLKKGELIQLLQQRIPAMFEKICLQLDSVRYSLIEKIAHHNGSMNAKHLPHNIHKNLGNYGVVFTGSYKNEKVAVIPNELLEAFQSFNHTNVLTTVNRNTEWIRLTHGLLYYYGALSTSKLIEMVKKYLAYDMDTFEFLTVIHDAENCYKKMKADWNGFAHAKVFDSKIVLDEHRNNQDIPYYPFSKTQLITAGAPGYMEQNKSFKQFVTFLTQLYDISVEEVEMDVNECAHGFKIGQTPQDVLEILQKQFKMDNDDIVTFFMDFLLDLYNNTRQWLLKGYTPEELHEMEKRNLKPSPKQTDNVIDFQSGNKIGRNDPCPCGSGKKYKKCCGR</sequence>
<dbReference type="Gene3D" id="3.10.450.50">
    <property type="match status" value="1"/>
</dbReference>
<keyword evidence="3" id="KW-1185">Reference proteome</keyword>
<name>A0ABP3RBV2_9BACI</name>
<comment type="caution">
    <text evidence="2">The sequence shown here is derived from an EMBL/GenBank/DDBJ whole genome shotgun (WGS) entry which is preliminary data.</text>
</comment>
<accession>A0ABP3RBV2</accession>
<evidence type="ECO:0000313" key="3">
    <source>
        <dbReference type="Proteomes" id="UP001500866"/>
    </source>
</evidence>
<gene>
    <name evidence="2" type="ORF">GCM10009001_26070</name>
</gene>
<dbReference type="SUPFAM" id="SSF103642">
    <property type="entry name" value="Sec-C motif"/>
    <property type="match status" value="1"/>
</dbReference>
<feature type="region of interest" description="Disordered" evidence="1">
    <location>
        <begin position="361"/>
        <end position="381"/>
    </location>
</feature>
<dbReference type="EMBL" id="BAAADS010000018">
    <property type="protein sequence ID" value="GAA0607534.1"/>
    <property type="molecule type" value="Genomic_DNA"/>
</dbReference>
<dbReference type="Proteomes" id="UP001500866">
    <property type="component" value="Unassembled WGS sequence"/>
</dbReference>
<dbReference type="InterPro" id="IPR004027">
    <property type="entry name" value="SEC_C_motif"/>
</dbReference>
<dbReference type="RefSeq" id="WP_343813867.1">
    <property type="nucleotide sequence ID" value="NZ_BAAADS010000018.1"/>
</dbReference>
<dbReference type="PANTHER" id="PTHR33747">
    <property type="entry name" value="UPF0225 PROTEIN SCO1677"/>
    <property type="match status" value="1"/>
</dbReference>
<evidence type="ECO:0000313" key="2">
    <source>
        <dbReference type="EMBL" id="GAA0607534.1"/>
    </source>
</evidence>
<organism evidence="2 3">
    <name type="scientific">Virgibacillus siamensis</name>
    <dbReference type="NCBI Taxonomy" id="480071"/>
    <lineage>
        <taxon>Bacteria</taxon>
        <taxon>Bacillati</taxon>
        <taxon>Bacillota</taxon>
        <taxon>Bacilli</taxon>
        <taxon>Bacillales</taxon>
        <taxon>Bacillaceae</taxon>
        <taxon>Virgibacillus</taxon>
    </lineage>
</organism>
<evidence type="ECO:0000256" key="1">
    <source>
        <dbReference type="SAM" id="MobiDB-lite"/>
    </source>
</evidence>
<feature type="compositionally biased region" description="Polar residues" evidence="1">
    <location>
        <begin position="370"/>
        <end position="381"/>
    </location>
</feature>
<reference evidence="3" key="1">
    <citation type="journal article" date="2019" name="Int. J. Syst. Evol. Microbiol.">
        <title>The Global Catalogue of Microorganisms (GCM) 10K type strain sequencing project: providing services to taxonomists for standard genome sequencing and annotation.</title>
        <authorList>
            <consortium name="The Broad Institute Genomics Platform"/>
            <consortium name="The Broad Institute Genome Sequencing Center for Infectious Disease"/>
            <person name="Wu L."/>
            <person name="Ma J."/>
        </authorList>
    </citation>
    <scope>NUCLEOTIDE SEQUENCE [LARGE SCALE GENOMIC DNA]</scope>
    <source>
        <strain evidence="3">JCM 15395</strain>
    </source>
</reference>
<protein>
    <submittedName>
        <fullName evidence="2">SEC-C metal-binding domain-containing protein</fullName>
    </submittedName>
</protein>
<dbReference type="Pfam" id="PF02810">
    <property type="entry name" value="SEC-C"/>
    <property type="match status" value="1"/>
</dbReference>